<dbReference type="InterPro" id="IPR011466">
    <property type="entry name" value="DUF1572"/>
</dbReference>
<accession>A0A1T4YA41</accession>
<dbReference type="SUPFAM" id="SSF109854">
    <property type="entry name" value="DinB/YfiT-like putative metalloenzymes"/>
    <property type="match status" value="1"/>
</dbReference>
<organism evidence="1 2">
    <name type="scientific">Sporosarcina newyorkensis</name>
    <dbReference type="NCBI Taxonomy" id="759851"/>
    <lineage>
        <taxon>Bacteria</taxon>
        <taxon>Bacillati</taxon>
        <taxon>Bacillota</taxon>
        <taxon>Bacilli</taxon>
        <taxon>Bacillales</taxon>
        <taxon>Caryophanaceae</taxon>
        <taxon>Sporosarcina</taxon>
    </lineage>
</organism>
<gene>
    <name evidence="1" type="ORF">SAMN04244570_2128</name>
</gene>
<dbReference type="RefSeq" id="WP_078817596.1">
    <property type="nucleotide sequence ID" value="NZ_FUYJ01000003.1"/>
</dbReference>
<dbReference type="InterPro" id="IPR034660">
    <property type="entry name" value="DinB/YfiT-like"/>
</dbReference>
<evidence type="ECO:0008006" key="3">
    <source>
        <dbReference type="Google" id="ProtNLM"/>
    </source>
</evidence>
<dbReference type="EMBL" id="FUYJ01000003">
    <property type="protein sequence ID" value="SKA98626.1"/>
    <property type="molecule type" value="Genomic_DNA"/>
</dbReference>
<evidence type="ECO:0000313" key="2">
    <source>
        <dbReference type="Proteomes" id="UP000190042"/>
    </source>
</evidence>
<dbReference type="Proteomes" id="UP000190042">
    <property type="component" value="Unassembled WGS sequence"/>
</dbReference>
<keyword evidence="2" id="KW-1185">Reference proteome</keyword>
<dbReference type="AlphaFoldDB" id="A0A1T4YA41"/>
<dbReference type="Gene3D" id="1.20.120.450">
    <property type="entry name" value="dinb family like domain"/>
    <property type="match status" value="1"/>
</dbReference>
<dbReference type="Pfam" id="PF07609">
    <property type="entry name" value="DUF1572"/>
    <property type="match status" value="1"/>
</dbReference>
<sequence>MNLENVYLNVIKERFNGIKRLGDDTIDQLTEDDIHWTLNEASNSIAVLAKHISGNMISRSTNFLTTDGEKPNRKRDSEFEEDSLTKHEMIAVWEKGWSILFETLEELEGEHLLRDVYIRGKRTIVLEALERQLTHYASHIGQIVYIGKQLKNNTWVNLSIPKRQSEEYFE</sequence>
<reference evidence="2" key="1">
    <citation type="submission" date="2017-02" db="EMBL/GenBank/DDBJ databases">
        <authorList>
            <person name="Varghese N."/>
            <person name="Submissions S."/>
        </authorList>
    </citation>
    <scope>NUCLEOTIDE SEQUENCE [LARGE SCALE GENOMIC DNA]</scope>
    <source>
        <strain evidence="2">DSM 23966</strain>
    </source>
</reference>
<name>A0A1T4YA41_9BACL</name>
<protein>
    <recommendedName>
        <fullName evidence="3">DUF1572 domain-containing protein</fullName>
    </recommendedName>
</protein>
<evidence type="ECO:0000313" key="1">
    <source>
        <dbReference type="EMBL" id="SKA98626.1"/>
    </source>
</evidence>
<proteinExistence type="predicted"/>